<dbReference type="EMBL" id="JALNTZ010000002">
    <property type="protein sequence ID" value="KAJ3660405.1"/>
    <property type="molecule type" value="Genomic_DNA"/>
</dbReference>
<proteinExistence type="predicted"/>
<organism evidence="1 2">
    <name type="scientific">Zophobas morio</name>
    <dbReference type="NCBI Taxonomy" id="2755281"/>
    <lineage>
        <taxon>Eukaryota</taxon>
        <taxon>Metazoa</taxon>
        <taxon>Ecdysozoa</taxon>
        <taxon>Arthropoda</taxon>
        <taxon>Hexapoda</taxon>
        <taxon>Insecta</taxon>
        <taxon>Pterygota</taxon>
        <taxon>Neoptera</taxon>
        <taxon>Endopterygota</taxon>
        <taxon>Coleoptera</taxon>
        <taxon>Polyphaga</taxon>
        <taxon>Cucujiformia</taxon>
        <taxon>Tenebrionidae</taxon>
        <taxon>Zophobas</taxon>
    </lineage>
</organism>
<dbReference type="Proteomes" id="UP001168821">
    <property type="component" value="Unassembled WGS sequence"/>
</dbReference>
<protein>
    <submittedName>
        <fullName evidence="1">Uncharacterized protein</fullName>
    </submittedName>
</protein>
<comment type="caution">
    <text evidence="1">The sequence shown here is derived from an EMBL/GenBank/DDBJ whole genome shotgun (WGS) entry which is preliminary data.</text>
</comment>
<reference evidence="1" key="1">
    <citation type="journal article" date="2023" name="G3 (Bethesda)">
        <title>Whole genome assemblies of Zophobas morio and Tenebrio molitor.</title>
        <authorList>
            <person name="Kaur S."/>
            <person name="Stinson S.A."/>
            <person name="diCenzo G.C."/>
        </authorList>
    </citation>
    <scope>NUCLEOTIDE SEQUENCE</scope>
    <source>
        <strain evidence="1">QUZm001</strain>
    </source>
</reference>
<gene>
    <name evidence="1" type="ORF">Zmor_004855</name>
</gene>
<sequence>MRPRELTKHEISNKNPFRLTSPSCPIFNNQLNTAETRIRLPGNVSPREGKLEVVRARAALTALTYFQACNRDVYISIYALLGTHTPPVLFHILIVDSIRSSSKSRYVIYVTEFTFGGR</sequence>
<accession>A0AA38INQ8</accession>
<keyword evidence="2" id="KW-1185">Reference proteome</keyword>
<dbReference type="AlphaFoldDB" id="A0AA38INQ8"/>
<name>A0AA38INQ8_9CUCU</name>
<evidence type="ECO:0000313" key="2">
    <source>
        <dbReference type="Proteomes" id="UP001168821"/>
    </source>
</evidence>
<evidence type="ECO:0000313" key="1">
    <source>
        <dbReference type="EMBL" id="KAJ3660405.1"/>
    </source>
</evidence>